<dbReference type="AlphaFoldDB" id="A0A1F5SCR2"/>
<dbReference type="Proteomes" id="UP000178783">
    <property type="component" value="Unassembled WGS sequence"/>
</dbReference>
<gene>
    <name evidence="1" type="ORF">A3H66_02385</name>
</gene>
<dbReference type="EMBL" id="MFFW01000029">
    <property type="protein sequence ID" value="OGF24253.1"/>
    <property type="molecule type" value="Genomic_DNA"/>
</dbReference>
<protein>
    <submittedName>
        <fullName evidence="1">Uncharacterized protein</fullName>
    </submittedName>
</protein>
<dbReference type="STRING" id="1797989.A3H66_02385"/>
<organism evidence="1 2">
    <name type="scientific">Candidatus Falkowbacteria bacterium RIFCSPLOWO2_02_FULL_45_21</name>
    <dbReference type="NCBI Taxonomy" id="1797989"/>
    <lineage>
        <taxon>Bacteria</taxon>
        <taxon>Candidatus Falkowiibacteriota</taxon>
    </lineage>
</organism>
<evidence type="ECO:0000313" key="2">
    <source>
        <dbReference type="Proteomes" id="UP000178783"/>
    </source>
</evidence>
<name>A0A1F5SCR2_9BACT</name>
<sequence length="114" mass="13050">MLEQKDLQSIGELLDKKLKTQKDEIVSEIGEAAGEAFSEVESKLGKLETKVDNLSKEMANRPTKTEISSWADRRIVDLELRADRYDYLHLNELDKLPPQPEISRALAERGLKRK</sequence>
<proteinExistence type="predicted"/>
<comment type="caution">
    <text evidence="1">The sequence shown here is derived from an EMBL/GenBank/DDBJ whole genome shotgun (WGS) entry which is preliminary data.</text>
</comment>
<reference evidence="1 2" key="1">
    <citation type="journal article" date="2016" name="Nat. Commun.">
        <title>Thousands of microbial genomes shed light on interconnected biogeochemical processes in an aquifer system.</title>
        <authorList>
            <person name="Anantharaman K."/>
            <person name="Brown C.T."/>
            <person name="Hug L.A."/>
            <person name="Sharon I."/>
            <person name="Castelle C.J."/>
            <person name="Probst A.J."/>
            <person name="Thomas B.C."/>
            <person name="Singh A."/>
            <person name="Wilkins M.J."/>
            <person name="Karaoz U."/>
            <person name="Brodie E.L."/>
            <person name="Williams K.H."/>
            <person name="Hubbard S.S."/>
            <person name="Banfield J.F."/>
        </authorList>
    </citation>
    <scope>NUCLEOTIDE SEQUENCE [LARGE SCALE GENOMIC DNA]</scope>
</reference>
<accession>A0A1F5SCR2</accession>
<evidence type="ECO:0000313" key="1">
    <source>
        <dbReference type="EMBL" id="OGF24253.1"/>
    </source>
</evidence>